<proteinExistence type="predicted"/>
<reference evidence="2 3" key="1">
    <citation type="submission" date="2014-04" db="EMBL/GenBank/DDBJ databases">
        <authorList>
            <consortium name="DOE Joint Genome Institute"/>
            <person name="Kuo A."/>
            <person name="Kohler A."/>
            <person name="Costa M.D."/>
            <person name="Nagy L.G."/>
            <person name="Floudas D."/>
            <person name="Copeland A."/>
            <person name="Barry K.W."/>
            <person name="Cichocki N."/>
            <person name="Veneault-Fourrey C."/>
            <person name="LaButti K."/>
            <person name="Lindquist E.A."/>
            <person name="Lipzen A."/>
            <person name="Lundell T."/>
            <person name="Morin E."/>
            <person name="Murat C."/>
            <person name="Sun H."/>
            <person name="Tunlid A."/>
            <person name="Henrissat B."/>
            <person name="Grigoriev I.V."/>
            <person name="Hibbett D.S."/>
            <person name="Martin F."/>
            <person name="Nordberg H.P."/>
            <person name="Cantor M.N."/>
            <person name="Hua S.X."/>
        </authorList>
    </citation>
    <scope>NUCLEOTIDE SEQUENCE [LARGE SCALE GENOMIC DNA]</scope>
    <source>
        <strain evidence="2 3">441</strain>
    </source>
</reference>
<gene>
    <name evidence="2" type="ORF">PISMIDRAFT_672931</name>
</gene>
<evidence type="ECO:0000313" key="3">
    <source>
        <dbReference type="Proteomes" id="UP000054018"/>
    </source>
</evidence>
<name>A0A0D0A2S1_9AGAM</name>
<protein>
    <recommendedName>
        <fullName evidence="4">Histone chaperone domain-containing protein</fullName>
    </recommendedName>
</protein>
<evidence type="ECO:0000256" key="1">
    <source>
        <dbReference type="SAM" id="MobiDB-lite"/>
    </source>
</evidence>
<dbReference type="OrthoDB" id="3146826at2759"/>
<accession>A0A0D0A2S1</accession>
<organism evidence="2 3">
    <name type="scientific">Pisolithus microcarpus 441</name>
    <dbReference type="NCBI Taxonomy" id="765257"/>
    <lineage>
        <taxon>Eukaryota</taxon>
        <taxon>Fungi</taxon>
        <taxon>Dikarya</taxon>
        <taxon>Basidiomycota</taxon>
        <taxon>Agaricomycotina</taxon>
        <taxon>Agaricomycetes</taxon>
        <taxon>Agaricomycetidae</taxon>
        <taxon>Boletales</taxon>
        <taxon>Sclerodermatineae</taxon>
        <taxon>Pisolithaceae</taxon>
        <taxon>Pisolithus</taxon>
    </lineage>
</organism>
<keyword evidence="3" id="KW-1185">Reference proteome</keyword>
<evidence type="ECO:0000313" key="2">
    <source>
        <dbReference type="EMBL" id="KIK28747.1"/>
    </source>
</evidence>
<dbReference type="EMBL" id="KN833691">
    <property type="protein sequence ID" value="KIK28747.1"/>
    <property type="molecule type" value="Genomic_DNA"/>
</dbReference>
<feature type="compositionally biased region" description="Basic and acidic residues" evidence="1">
    <location>
        <begin position="64"/>
        <end position="81"/>
    </location>
</feature>
<sequence length="104" mass="11376">MSEEEVTYNPNADPTVDEAEYRPPADPDDDIPVGARGVTNEPTNVDADREDFETAQSETTGSIPRREVKDVLSETSAEERGASGTRGKRVDYAAREAALDRGQY</sequence>
<feature type="region of interest" description="Disordered" evidence="1">
    <location>
        <begin position="1"/>
        <end position="91"/>
    </location>
</feature>
<reference evidence="3" key="2">
    <citation type="submission" date="2015-01" db="EMBL/GenBank/DDBJ databases">
        <title>Evolutionary Origins and Diversification of the Mycorrhizal Mutualists.</title>
        <authorList>
            <consortium name="DOE Joint Genome Institute"/>
            <consortium name="Mycorrhizal Genomics Consortium"/>
            <person name="Kohler A."/>
            <person name="Kuo A."/>
            <person name="Nagy L.G."/>
            <person name="Floudas D."/>
            <person name="Copeland A."/>
            <person name="Barry K.W."/>
            <person name="Cichocki N."/>
            <person name="Veneault-Fourrey C."/>
            <person name="LaButti K."/>
            <person name="Lindquist E.A."/>
            <person name="Lipzen A."/>
            <person name="Lundell T."/>
            <person name="Morin E."/>
            <person name="Murat C."/>
            <person name="Riley R."/>
            <person name="Ohm R."/>
            <person name="Sun H."/>
            <person name="Tunlid A."/>
            <person name="Henrissat B."/>
            <person name="Grigoriev I.V."/>
            <person name="Hibbett D.S."/>
            <person name="Martin F."/>
        </authorList>
    </citation>
    <scope>NUCLEOTIDE SEQUENCE [LARGE SCALE GENOMIC DNA]</scope>
    <source>
        <strain evidence="3">441</strain>
    </source>
</reference>
<dbReference type="Proteomes" id="UP000054018">
    <property type="component" value="Unassembled WGS sequence"/>
</dbReference>
<dbReference type="HOGENOM" id="CLU_130541_1_0_1"/>
<evidence type="ECO:0008006" key="4">
    <source>
        <dbReference type="Google" id="ProtNLM"/>
    </source>
</evidence>
<dbReference type="AlphaFoldDB" id="A0A0D0A2S1"/>